<feature type="non-terminal residue" evidence="1">
    <location>
        <position position="128"/>
    </location>
</feature>
<reference evidence="1 2" key="1">
    <citation type="journal article" date="2021" name="Nat. Plants">
        <title>The Taxus genome provides insights into paclitaxel biosynthesis.</title>
        <authorList>
            <person name="Xiong X."/>
            <person name="Gou J."/>
            <person name="Liao Q."/>
            <person name="Li Y."/>
            <person name="Zhou Q."/>
            <person name="Bi G."/>
            <person name="Li C."/>
            <person name="Du R."/>
            <person name="Wang X."/>
            <person name="Sun T."/>
            <person name="Guo L."/>
            <person name="Liang H."/>
            <person name="Lu P."/>
            <person name="Wu Y."/>
            <person name="Zhang Z."/>
            <person name="Ro D.K."/>
            <person name="Shang Y."/>
            <person name="Huang S."/>
            <person name="Yan J."/>
        </authorList>
    </citation>
    <scope>NUCLEOTIDE SEQUENCE [LARGE SCALE GENOMIC DNA]</scope>
    <source>
        <strain evidence="1">Ta-2019</strain>
    </source>
</reference>
<comment type="caution">
    <text evidence="1">The sequence shown here is derived from an EMBL/GenBank/DDBJ whole genome shotgun (WGS) entry which is preliminary data.</text>
</comment>
<keyword evidence="2" id="KW-1185">Reference proteome</keyword>
<proteinExistence type="predicted"/>
<gene>
    <name evidence="1" type="ORF">KI387_010926</name>
</gene>
<evidence type="ECO:0000313" key="2">
    <source>
        <dbReference type="Proteomes" id="UP000824469"/>
    </source>
</evidence>
<dbReference type="AlphaFoldDB" id="A0AA38FLX5"/>
<dbReference type="Proteomes" id="UP000824469">
    <property type="component" value="Unassembled WGS sequence"/>
</dbReference>
<organism evidence="1 2">
    <name type="scientific">Taxus chinensis</name>
    <name type="common">Chinese yew</name>
    <name type="synonym">Taxus wallichiana var. chinensis</name>
    <dbReference type="NCBI Taxonomy" id="29808"/>
    <lineage>
        <taxon>Eukaryota</taxon>
        <taxon>Viridiplantae</taxon>
        <taxon>Streptophyta</taxon>
        <taxon>Embryophyta</taxon>
        <taxon>Tracheophyta</taxon>
        <taxon>Spermatophyta</taxon>
        <taxon>Pinopsida</taxon>
        <taxon>Pinidae</taxon>
        <taxon>Conifers II</taxon>
        <taxon>Cupressales</taxon>
        <taxon>Taxaceae</taxon>
        <taxon>Taxus</taxon>
    </lineage>
</organism>
<protein>
    <submittedName>
        <fullName evidence="1">Uncharacterized protein</fullName>
    </submittedName>
</protein>
<accession>A0AA38FLX5</accession>
<sequence>MKIGARSQKLWPFEVSGPNIDFSSLLSAASAFRIPRIPLAQMSQYESPLFWPNRLVRVCCVLLSRLSRTAWDKFFRFARFGRFAYFCPNCPGMKVLISADLAGLRTSRTFGPTVPGCLKSFQPTRVLH</sequence>
<name>A0AA38FLX5_TAXCH</name>
<dbReference type="EMBL" id="JAHRHJ020000008">
    <property type="protein sequence ID" value="KAH9306522.1"/>
    <property type="molecule type" value="Genomic_DNA"/>
</dbReference>
<evidence type="ECO:0000313" key="1">
    <source>
        <dbReference type="EMBL" id="KAH9306522.1"/>
    </source>
</evidence>